<dbReference type="CDD" id="cd00332">
    <property type="entry name" value="PAL-HAL"/>
    <property type="match status" value="1"/>
</dbReference>
<evidence type="ECO:0000256" key="1">
    <source>
        <dbReference type="ARBA" id="ARBA00005113"/>
    </source>
</evidence>
<dbReference type="InterPro" id="IPR024083">
    <property type="entry name" value="Fumarase/histidase_N"/>
</dbReference>
<proteinExistence type="inferred from homology"/>
<protein>
    <recommendedName>
        <fullName evidence="2 6">Histidine ammonia-lyase</fullName>
        <ecNumber evidence="2 6">4.3.1.3</ecNumber>
    </recommendedName>
</protein>
<evidence type="ECO:0000256" key="4">
    <source>
        <dbReference type="ARBA" id="ARBA00023239"/>
    </source>
</evidence>
<dbReference type="RefSeq" id="WP_282333133.1">
    <property type="nucleotide sequence ID" value="NZ_JASBRG010000003.1"/>
</dbReference>
<evidence type="ECO:0000313" key="11">
    <source>
        <dbReference type="Proteomes" id="UP001226434"/>
    </source>
</evidence>
<dbReference type="EMBL" id="JASBRG010000003">
    <property type="protein sequence ID" value="MDI3319017.1"/>
    <property type="molecule type" value="Genomic_DNA"/>
</dbReference>
<reference evidence="10 11" key="1">
    <citation type="submission" date="2023-05" db="EMBL/GenBank/DDBJ databases">
        <title>Genome sequence of Pinibacter sp. MAH-24.</title>
        <authorList>
            <person name="Huq M.A."/>
        </authorList>
    </citation>
    <scope>NUCLEOTIDE SEQUENCE [LARGE SCALE GENOMIC DNA]</scope>
    <source>
        <strain evidence="10 11">MAH-24</strain>
    </source>
</reference>
<dbReference type="EC" id="4.3.1.3" evidence="2 6"/>
<gene>
    <name evidence="10" type="primary">hutH</name>
    <name evidence="10" type="ORF">QJ048_04500</name>
</gene>
<dbReference type="NCBIfam" id="TIGR01225">
    <property type="entry name" value="hutH"/>
    <property type="match status" value="1"/>
</dbReference>
<comment type="caution">
    <text evidence="10">The sequence shown here is derived from an EMBL/GenBank/DDBJ whole genome shotgun (WGS) entry which is preliminary data.</text>
</comment>
<comment type="similarity">
    <text evidence="7">Belongs to the PAL/histidase family.</text>
</comment>
<dbReference type="GO" id="GO:0004397">
    <property type="term" value="F:histidine ammonia-lyase activity"/>
    <property type="evidence" value="ECO:0007669"/>
    <property type="project" value="UniProtKB-EC"/>
</dbReference>
<evidence type="ECO:0000256" key="9">
    <source>
        <dbReference type="RuleBase" id="RU004480"/>
    </source>
</evidence>
<dbReference type="SUPFAM" id="SSF48557">
    <property type="entry name" value="L-aspartase-like"/>
    <property type="match status" value="1"/>
</dbReference>
<organism evidence="10 11">
    <name type="scientific">Pinibacter soli</name>
    <dbReference type="NCBI Taxonomy" id="3044211"/>
    <lineage>
        <taxon>Bacteria</taxon>
        <taxon>Pseudomonadati</taxon>
        <taxon>Bacteroidota</taxon>
        <taxon>Chitinophagia</taxon>
        <taxon>Chitinophagales</taxon>
        <taxon>Chitinophagaceae</taxon>
        <taxon>Pinibacter</taxon>
    </lineage>
</organism>
<dbReference type="InterPro" id="IPR005921">
    <property type="entry name" value="HutH"/>
</dbReference>
<evidence type="ECO:0000256" key="8">
    <source>
        <dbReference type="RuleBase" id="RU004479"/>
    </source>
</evidence>
<keyword evidence="3 8" id="KW-0369">Histidine metabolism</keyword>
<evidence type="ECO:0000256" key="2">
    <source>
        <dbReference type="ARBA" id="ARBA00012994"/>
    </source>
</evidence>
<keyword evidence="11" id="KW-1185">Reference proteome</keyword>
<dbReference type="InterPro" id="IPR001106">
    <property type="entry name" value="Aromatic_Lyase"/>
</dbReference>
<evidence type="ECO:0000256" key="7">
    <source>
        <dbReference type="RuleBase" id="RU003954"/>
    </source>
</evidence>
<dbReference type="PROSITE" id="PS00488">
    <property type="entry name" value="PAL_HISTIDASE"/>
    <property type="match status" value="1"/>
</dbReference>
<dbReference type="PANTHER" id="PTHR10362">
    <property type="entry name" value="HISTIDINE AMMONIA-LYASE"/>
    <property type="match status" value="1"/>
</dbReference>
<dbReference type="Gene3D" id="1.10.275.10">
    <property type="entry name" value="Fumarase/aspartase (N-terminal domain)"/>
    <property type="match status" value="1"/>
</dbReference>
<dbReference type="InterPro" id="IPR008948">
    <property type="entry name" value="L-Aspartase-like"/>
</dbReference>
<dbReference type="Pfam" id="PF00221">
    <property type="entry name" value="Lyase_aromatic"/>
    <property type="match status" value="1"/>
</dbReference>
<evidence type="ECO:0000256" key="6">
    <source>
        <dbReference type="NCBIfam" id="TIGR01225"/>
    </source>
</evidence>
<comment type="subcellular location">
    <subcellularLocation>
        <location evidence="9">Cytoplasm</location>
    </subcellularLocation>
</comment>
<keyword evidence="4 7" id="KW-0456">Lyase</keyword>
<dbReference type="Gene3D" id="1.20.200.10">
    <property type="entry name" value="Fumarase/aspartase (Central domain)"/>
    <property type="match status" value="1"/>
</dbReference>
<comment type="catalytic activity">
    <reaction evidence="5 8">
        <text>L-histidine = trans-urocanate + NH4(+)</text>
        <dbReference type="Rhea" id="RHEA:21232"/>
        <dbReference type="ChEBI" id="CHEBI:17771"/>
        <dbReference type="ChEBI" id="CHEBI:28938"/>
        <dbReference type="ChEBI" id="CHEBI:57595"/>
        <dbReference type="EC" id="4.3.1.3"/>
    </reaction>
</comment>
<comment type="pathway">
    <text evidence="1 8">Amino-acid degradation; L-histidine degradation into L-glutamate; N-formimidoyl-L-glutamate from L-histidine: step 1/3.</text>
</comment>
<evidence type="ECO:0000256" key="5">
    <source>
        <dbReference type="ARBA" id="ARBA00049269"/>
    </source>
</evidence>
<dbReference type="Proteomes" id="UP001226434">
    <property type="component" value="Unassembled WGS sequence"/>
</dbReference>
<accession>A0ABT6R8X8</accession>
<evidence type="ECO:0000313" key="10">
    <source>
        <dbReference type="EMBL" id="MDI3319017.1"/>
    </source>
</evidence>
<dbReference type="InterPro" id="IPR022313">
    <property type="entry name" value="Phe/His_NH3-lyase_AS"/>
</dbReference>
<name>A0ABT6R8X8_9BACT</name>
<dbReference type="NCBIfam" id="NF006871">
    <property type="entry name" value="PRK09367.1"/>
    <property type="match status" value="1"/>
</dbReference>
<evidence type="ECO:0000256" key="3">
    <source>
        <dbReference type="ARBA" id="ARBA00022808"/>
    </source>
</evidence>
<sequence>MTFQYGVDHLTASIALQIASGKIKGVLGNAALEKIKKSQRDVQQIVDDNRTVYGVNTGFGILANKPVSPEDTRLLQHKILQSHSVGVGNAIPEEIAKLMLITKVHALAQGFSGVQLVTLERIMWHIDNDVIPVVPEKGSVGASGDLAPLSHLFLPLIGLGEVFYKGKRQNISGVLQQNNLASIQLGPKEGLALINGTQFILAFAVKAVERMYNCLEAADIIGAMSLEALTGTKAPFDERLHQLRPYAGNRLVAQRLRLLLQHSDIMQSHMDCGRVQDPYSLRCMPQVHGASRNSWLHLNELTEIELNSVTDNPIIFSADDTISGGNFHGQPMALPLDYACFAAAEVGNISDRRCYLLLEGKWGLPMLLMKDVGLNSGFMIPQYTTAALVTENKTLCFPASADSIPTSLGQEDHVSMGSISGRKLNQVIDNLEWILAIELMSACQAIEFRRPLRSSELLEFAHEYVRKFAGFAEEDRIFANDINAIRSIIHDYSFVQNVDAFAREKGVVLGKGFENFNF</sequence>